<dbReference type="Gene3D" id="1.10.580.10">
    <property type="entry name" value="Citrate Synthase, domain 1"/>
    <property type="match status" value="1"/>
</dbReference>
<evidence type="ECO:0000256" key="2">
    <source>
        <dbReference type="ARBA" id="ARBA00010566"/>
    </source>
</evidence>
<name>A0ABU9UCY0_9SPIR</name>
<dbReference type="PANTHER" id="PTHR11739:SF4">
    <property type="entry name" value="CITRATE SYNTHASE, PEROXISOMAL"/>
    <property type="match status" value="1"/>
</dbReference>
<comment type="caution">
    <text evidence="6">The sequence shown here is derived from an EMBL/GenBank/DDBJ whole genome shotgun (WGS) entry which is preliminary data.</text>
</comment>
<evidence type="ECO:0000256" key="1">
    <source>
        <dbReference type="ARBA" id="ARBA00004751"/>
    </source>
</evidence>
<dbReference type="PRINTS" id="PR00143">
    <property type="entry name" value="CITRTSNTHASE"/>
</dbReference>
<dbReference type="Proteomes" id="UP001466331">
    <property type="component" value="Unassembled WGS sequence"/>
</dbReference>
<organism evidence="6 7">
    <name type="scientific">Rarispira pelagica</name>
    <dbReference type="NCBI Taxonomy" id="3141764"/>
    <lineage>
        <taxon>Bacteria</taxon>
        <taxon>Pseudomonadati</taxon>
        <taxon>Spirochaetota</taxon>
        <taxon>Spirochaetia</taxon>
        <taxon>Winmispirales</taxon>
        <taxon>Winmispiraceae</taxon>
        <taxon>Rarispira</taxon>
    </lineage>
</organism>
<dbReference type="InterPro" id="IPR036969">
    <property type="entry name" value="Citrate_synthase_sf"/>
</dbReference>
<dbReference type="EMBL" id="JBCHKQ010000004">
    <property type="protein sequence ID" value="MEM5948525.1"/>
    <property type="molecule type" value="Genomic_DNA"/>
</dbReference>
<evidence type="ECO:0000256" key="5">
    <source>
        <dbReference type="PIRNR" id="PIRNR001369"/>
    </source>
</evidence>
<evidence type="ECO:0000256" key="4">
    <source>
        <dbReference type="ARBA" id="ARBA00049288"/>
    </source>
</evidence>
<keyword evidence="7" id="KW-1185">Reference proteome</keyword>
<dbReference type="NCBIfam" id="NF010635">
    <property type="entry name" value="PRK14032.1"/>
    <property type="match status" value="1"/>
</dbReference>
<evidence type="ECO:0000256" key="3">
    <source>
        <dbReference type="ARBA" id="ARBA00022679"/>
    </source>
</evidence>
<dbReference type="PIRSF" id="PIRSF001369">
    <property type="entry name" value="Citrate_synth"/>
    <property type="match status" value="1"/>
</dbReference>
<protein>
    <recommendedName>
        <fullName evidence="5">Citrate synthase</fullName>
    </recommendedName>
</protein>
<dbReference type="Pfam" id="PF00285">
    <property type="entry name" value="Citrate_synt"/>
    <property type="match status" value="1"/>
</dbReference>
<accession>A0ABU9UCY0</accession>
<keyword evidence="3 5" id="KW-0808">Transferase</keyword>
<dbReference type="CDD" id="cd06113">
    <property type="entry name" value="citrate_synt_like_1_2"/>
    <property type="match status" value="1"/>
</dbReference>
<dbReference type="InterPro" id="IPR016142">
    <property type="entry name" value="Citrate_synth-like_lrg_a-sub"/>
</dbReference>
<evidence type="ECO:0000313" key="6">
    <source>
        <dbReference type="EMBL" id="MEM5948525.1"/>
    </source>
</evidence>
<comment type="catalytic activity">
    <reaction evidence="4">
        <text>oxaloacetate + acetyl-CoA + H2O = citrate + CoA + H(+)</text>
        <dbReference type="Rhea" id="RHEA:16845"/>
        <dbReference type="ChEBI" id="CHEBI:15377"/>
        <dbReference type="ChEBI" id="CHEBI:15378"/>
        <dbReference type="ChEBI" id="CHEBI:16452"/>
        <dbReference type="ChEBI" id="CHEBI:16947"/>
        <dbReference type="ChEBI" id="CHEBI:57287"/>
        <dbReference type="ChEBI" id="CHEBI:57288"/>
        <dbReference type="EC" id="2.3.3.16"/>
    </reaction>
</comment>
<evidence type="ECO:0000313" key="7">
    <source>
        <dbReference type="Proteomes" id="UP001466331"/>
    </source>
</evidence>
<comment type="similarity">
    <text evidence="2 5">Belongs to the citrate synthase family.</text>
</comment>
<dbReference type="Gene3D" id="1.10.230.10">
    <property type="entry name" value="Cytochrome P450-Terp, domain 2"/>
    <property type="match status" value="1"/>
</dbReference>
<proteinExistence type="inferred from homology"/>
<reference evidence="6 7" key="1">
    <citation type="submission" date="2024-03" db="EMBL/GenBank/DDBJ databases">
        <title>Ignisphaera cupida sp. nov., a hyperthermophilic hydrolytic archaeon from a hot spring of Kamchatka, and proposal of Ignisphaeraceae fam. nov.</title>
        <authorList>
            <person name="Podosokorskaya O.A."/>
            <person name="Elcheninov A.G."/>
            <person name="Maltseva A.I."/>
            <person name="Zayulina K.S."/>
            <person name="Novikov A."/>
            <person name="Merkel A.Y."/>
        </authorList>
    </citation>
    <scope>NUCLEOTIDE SEQUENCE [LARGE SCALE GENOMIC DNA]</scope>
    <source>
        <strain evidence="6 7">38H-sp</strain>
    </source>
</reference>
<dbReference type="SUPFAM" id="SSF48256">
    <property type="entry name" value="Citrate synthase"/>
    <property type="match status" value="1"/>
</dbReference>
<gene>
    <name evidence="6" type="ORF">WKV44_08205</name>
</gene>
<dbReference type="InterPro" id="IPR016143">
    <property type="entry name" value="Citrate_synth-like_sm_a-sub"/>
</dbReference>
<comment type="pathway">
    <text evidence="1">Carbohydrate metabolism; tricarboxylic acid cycle; isocitrate from oxaloacetate: step 1/2.</text>
</comment>
<dbReference type="RefSeq" id="WP_420069978.1">
    <property type="nucleotide sequence ID" value="NZ_JBCHKQ010000004.1"/>
</dbReference>
<dbReference type="InterPro" id="IPR024176">
    <property type="entry name" value="Citrate_synthase_bac-typ"/>
</dbReference>
<dbReference type="PANTHER" id="PTHR11739">
    <property type="entry name" value="CITRATE SYNTHASE"/>
    <property type="match status" value="1"/>
</dbReference>
<dbReference type="InterPro" id="IPR002020">
    <property type="entry name" value="Citrate_synthase"/>
</dbReference>
<sequence>MSSKKNMADFLETTTELARENNTIDASLYSKFNVKRGLRNEDGSGVLVGLTEIGEVHGYVMDEGEPTPVPGRLLYRGIPIENIVKGFQADGRSGFEETAFLLLFGKLPTKRELDDFSSILAENRELPGDFTESTILKNPSPDIMNKLSRSVLTLYSFDPNPEDVSIKNVLRQSIELIARFPVLVAYGYQAKQHYYNGKSLYIHPPQEELSTAENFLAMIRPDKQFTQTEAEILDLSFVLHAEHGGGNNSSFTVHVVSSADTDTYSVIAAAIGSLKGAKHGGANIKVISMMEDIKNNVKDWSDRKQVEDYIAKILKKEAFDRSGLVYGMGHAVYTISDPRAILLKEKAAELAKETNNQEEFELYNTIAEITPGLFADIKKSNKVISPNVDFYSGFVYKMLRIPTELYTPLFAIARIAGWSAHRLEEIISGGRIIRPAYKSVVGKKEYIPLKDRK</sequence>